<protein>
    <submittedName>
        <fullName evidence="1">Uncharacterized protein</fullName>
    </submittedName>
</protein>
<accession>A0A7M1R065</accession>
<organism evidence="1 2">
    <name type="scientific">Trueperella pecoris</name>
    <dbReference type="NCBI Taxonomy" id="2733571"/>
    <lineage>
        <taxon>Bacteria</taxon>
        <taxon>Bacillati</taxon>
        <taxon>Actinomycetota</taxon>
        <taxon>Actinomycetes</taxon>
        <taxon>Actinomycetales</taxon>
        <taxon>Actinomycetaceae</taxon>
        <taxon>Trueperella</taxon>
    </lineage>
</organism>
<sequence>MRIIRILAALSAVTWLIAAVRVWDDAHNPYTTGLCVVLTIISATITIHPKLVTGEDENNEVAR</sequence>
<dbReference type="Proteomes" id="UP000594961">
    <property type="component" value="Chromosome"/>
</dbReference>
<dbReference type="AlphaFoldDB" id="A0A7M1R065"/>
<gene>
    <name evidence="1" type="ORF">INS90_09790</name>
</gene>
<name>A0A7M1R065_9ACTO</name>
<dbReference type="RefSeq" id="WP_197552785.1">
    <property type="nucleotide sequence ID" value="NZ_CP063212.1"/>
</dbReference>
<proteinExistence type="predicted"/>
<reference evidence="1 2" key="1">
    <citation type="submission" date="2020-10" db="EMBL/GenBank/DDBJ databases">
        <title>Trueperella pecoris sp. nov. isolated from bovine and porcine specimens.</title>
        <authorList>
            <person name="Schoenecker L."/>
            <person name="Schnydrig P."/>
            <person name="Brodard I."/>
            <person name="Thomann A."/>
            <person name="Hemphill A."/>
            <person name="Rodriguez-Campos S."/>
            <person name="Perreten V."/>
            <person name="Jores J."/>
            <person name="Kittl S."/>
        </authorList>
    </citation>
    <scope>NUCLEOTIDE SEQUENCE [LARGE SCALE GENOMIC DNA]</scope>
    <source>
        <strain evidence="1 2">19OD0592</strain>
    </source>
</reference>
<dbReference type="EMBL" id="CP063212">
    <property type="protein sequence ID" value="QOR47523.1"/>
    <property type="molecule type" value="Genomic_DNA"/>
</dbReference>
<evidence type="ECO:0000313" key="2">
    <source>
        <dbReference type="Proteomes" id="UP000594961"/>
    </source>
</evidence>
<evidence type="ECO:0000313" key="1">
    <source>
        <dbReference type="EMBL" id="QOR47523.1"/>
    </source>
</evidence>